<keyword evidence="1" id="KW-0862">Zinc</keyword>
<dbReference type="Gene3D" id="1.10.340.30">
    <property type="entry name" value="Hypothetical protein, domain 2"/>
    <property type="match status" value="1"/>
</dbReference>
<dbReference type="PANTHER" id="PTHR31116:SF29">
    <property type="entry name" value="DNA GLYCOSYLASE SUPERFAMILY PROTEIN"/>
    <property type="match status" value="1"/>
</dbReference>
<keyword evidence="1" id="KW-0479">Metal-binding</keyword>
<dbReference type="Pfam" id="PF03352">
    <property type="entry name" value="Adenine_glyco"/>
    <property type="match status" value="1"/>
</dbReference>
<dbReference type="GO" id="GO:0046872">
    <property type="term" value="F:metal ion binding"/>
    <property type="evidence" value="ECO:0007669"/>
    <property type="project" value="UniProtKB-KW"/>
</dbReference>
<evidence type="ECO:0000313" key="2">
    <source>
        <dbReference type="EMBL" id="KAF8407906.1"/>
    </source>
</evidence>
<dbReference type="InterPro" id="IPR011257">
    <property type="entry name" value="DNA_glycosylase"/>
</dbReference>
<feature type="binding site" evidence="1">
    <location>
        <position position="126"/>
    </location>
    <ligand>
        <name>Zn(2+)</name>
        <dbReference type="ChEBI" id="CHEBI:29105"/>
    </ligand>
</feature>
<feature type="binding site" evidence="1">
    <location>
        <position position="286"/>
    </location>
    <ligand>
        <name>Zn(2+)</name>
        <dbReference type="ChEBI" id="CHEBI:29105"/>
    </ligand>
</feature>
<dbReference type="OrthoDB" id="3941538at2759"/>
<sequence length="307" mass="35139">MRVSKGAFAPRTTSMEVGENHLKAVTKKKTHLKWSTSHLKWINFVTKHPQNVFLLDTKELLKSSSSLSLSSSQNSNDSPLKVSVTRMEQKISATLRRVTSPERREVSLSNVEQDSLDSGGGSLKRCNWITKSSDQDYVLFHDERWGIPVYDDNQLFELLTLSGMLMDRSWTEILKRKELFREAFSGFDPNIVVKMGKKEITDIGSNKALMLAGGRIVKEFGSFSSYLWGYMNYKPMINMYKYPINVPLRTPKSEAISKDLVRRGFRLVGPVIVHSFMQAAGMTMDHLVDCFRFNECVKLAERQWRHG</sequence>
<dbReference type="AlphaFoldDB" id="A0A834ZJ35"/>
<evidence type="ECO:0008006" key="4">
    <source>
        <dbReference type="Google" id="ProtNLM"/>
    </source>
</evidence>
<dbReference type="InterPro" id="IPR005019">
    <property type="entry name" value="Adenine_glyco"/>
</dbReference>
<dbReference type="SUPFAM" id="SSF48150">
    <property type="entry name" value="DNA-glycosylase"/>
    <property type="match status" value="1"/>
</dbReference>
<accession>A0A834ZJ35</accession>
<dbReference type="EMBL" id="JABCRI010000004">
    <property type="protein sequence ID" value="KAF8407906.1"/>
    <property type="molecule type" value="Genomic_DNA"/>
</dbReference>
<comment type="caution">
    <text evidence="2">The sequence shown here is derived from an EMBL/GenBank/DDBJ whole genome shotgun (WGS) entry which is preliminary data.</text>
</comment>
<name>A0A834ZJ35_TETSI</name>
<keyword evidence="3" id="KW-1185">Reference proteome</keyword>
<proteinExistence type="predicted"/>
<evidence type="ECO:0000313" key="3">
    <source>
        <dbReference type="Proteomes" id="UP000655225"/>
    </source>
</evidence>
<feature type="binding site" evidence="1">
    <location>
        <position position="290"/>
    </location>
    <ligand>
        <name>Zn(2+)</name>
        <dbReference type="ChEBI" id="CHEBI:29105"/>
    </ligand>
</feature>
<feature type="binding site" evidence="1">
    <location>
        <position position="141"/>
    </location>
    <ligand>
        <name>Zn(2+)</name>
        <dbReference type="ChEBI" id="CHEBI:29105"/>
    </ligand>
</feature>
<dbReference type="PANTHER" id="PTHR31116">
    <property type="entry name" value="OS04G0501200 PROTEIN"/>
    <property type="match status" value="1"/>
</dbReference>
<dbReference type="GO" id="GO:0006284">
    <property type="term" value="P:base-excision repair"/>
    <property type="evidence" value="ECO:0007669"/>
    <property type="project" value="InterPro"/>
</dbReference>
<evidence type="ECO:0000256" key="1">
    <source>
        <dbReference type="PIRSR" id="PIRSR605019-1"/>
    </source>
</evidence>
<dbReference type="Proteomes" id="UP000655225">
    <property type="component" value="Unassembled WGS sequence"/>
</dbReference>
<protein>
    <recommendedName>
        <fullName evidence="4">DNA-3-methyladenine glycosylase I</fullName>
    </recommendedName>
</protein>
<reference evidence="2 3" key="1">
    <citation type="submission" date="2020-04" db="EMBL/GenBank/DDBJ databases">
        <title>Plant Genome Project.</title>
        <authorList>
            <person name="Zhang R.-G."/>
        </authorList>
    </citation>
    <scope>NUCLEOTIDE SEQUENCE [LARGE SCALE GENOMIC DNA]</scope>
    <source>
        <strain evidence="2">YNK0</strain>
        <tissue evidence="2">Leaf</tissue>
    </source>
</reference>
<gene>
    <name evidence="2" type="ORF">HHK36_007044</name>
</gene>
<organism evidence="2 3">
    <name type="scientific">Tetracentron sinense</name>
    <name type="common">Spur-leaf</name>
    <dbReference type="NCBI Taxonomy" id="13715"/>
    <lineage>
        <taxon>Eukaryota</taxon>
        <taxon>Viridiplantae</taxon>
        <taxon>Streptophyta</taxon>
        <taxon>Embryophyta</taxon>
        <taxon>Tracheophyta</taxon>
        <taxon>Spermatophyta</taxon>
        <taxon>Magnoliopsida</taxon>
        <taxon>Trochodendrales</taxon>
        <taxon>Trochodendraceae</taxon>
        <taxon>Tetracentron</taxon>
    </lineage>
</organism>
<dbReference type="GO" id="GO:0008725">
    <property type="term" value="F:DNA-3-methyladenine glycosylase activity"/>
    <property type="evidence" value="ECO:0007669"/>
    <property type="project" value="InterPro"/>
</dbReference>